<accession>A0A6F8ZIS3</accession>
<keyword evidence="2" id="KW-1185">Reference proteome</keyword>
<gene>
    <name evidence="1" type="ORF">R50_2067</name>
</gene>
<dbReference type="AlphaFoldDB" id="A0A6F8ZIS3"/>
<proteinExistence type="predicted"/>
<evidence type="ECO:0000313" key="1">
    <source>
        <dbReference type="EMBL" id="CAB1129564.1"/>
    </source>
</evidence>
<dbReference type="Proteomes" id="UP000503399">
    <property type="component" value="Chromosome"/>
</dbReference>
<protein>
    <submittedName>
        <fullName evidence="1">Uncharacterized protein</fullName>
    </submittedName>
</protein>
<organism evidence="1 2">
    <name type="scientific">Candidatus Hydrogenisulfobacillus filiaventi</name>
    <dbReference type="NCBI Taxonomy" id="2707344"/>
    <lineage>
        <taxon>Bacteria</taxon>
        <taxon>Bacillati</taxon>
        <taxon>Bacillota</taxon>
        <taxon>Clostridia</taxon>
        <taxon>Eubacteriales</taxon>
        <taxon>Clostridiales Family XVII. Incertae Sedis</taxon>
        <taxon>Candidatus Hydrogenisulfobacillus</taxon>
    </lineage>
</organism>
<name>A0A6F8ZIS3_9FIRM</name>
<dbReference type="KEGG" id="hfv:R50_2067"/>
<dbReference type="EMBL" id="LR778114">
    <property type="protein sequence ID" value="CAB1129564.1"/>
    <property type="molecule type" value="Genomic_DNA"/>
</dbReference>
<reference evidence="1 2" key="1">
    <citation type="submission" date="2020-02" db="EMBL/GenBank/DDBJ databases">
        <authorList>
            <person name="Hogendoorn C."/>
        </authorList>
    </citation>
    <scope>NUCLEOTIDE SEQUENCE [LARGE SCALE GENOMIC DNA]</scope>
    <source>
        <strain evidence="1">R501</strain>
    </source>
</reference>
<evidence type="ECO:0000313" key="2">
    <source>
        <dbReference type="Proteomes" id="UP000503399"/>
    </source>
</evidence>
<sequence length="104" mass="11364">MSCGPRRLLQALLHDCDDSRLPGAALAQRWLTALDREPGFEVLTLRQWRTLRAALDDLAAAPADAARRATVRAFAEAMLPAVPAGTAEEAVAAYRRLLRLVDVE</sequence>